<dbReference type="RefSeq" id="WP_055120492.1">
    <property type="nucleotide sequence ID" value="NZ_CXWA01000010.1"/>
</dbReference>
<evidence type="ECO:0000313" key="1">
    <source>
        <dbReference type="EMBL" id="CTQ77772.1"/>
    </source>
</evidence>
<gene>
    <name evidence="1" type="ORF">LA5096_05269</name>
</gene>
<protein>
    <submittedName>
        <fullName evidence="1">Uncharacterized protein</fullName>
    </submittedName>
</protein>
<dbReference type="GeneID" id="97672524"/>
<accession>A0A0M7ATH9</accession>
<reference evidence="2" key="1">
    <citation type="submission" date="2015-07" db="EMBL/GenBank/DDBJ databases">
        <authorList>
            <person name="Rodrigo-Torres Lidia"/>
            <person name="Arahal R.David."/>
        </authorList>
    </citation>
    <scope>NUCLEOTIDE SEQUENCE [LARGE SCALE GENOMIC DNA]</scope>
    <source>
        <strain evidence="2">CECT 5096</strain>
    </source>
</reference>
<keyword evidence="2" id="KW-1185">Reference proteome</keyword>
<name>A0A0M7ATH9_9HYPH</name>
<organism evidence="1 2">
    <name type="scientific">Roseibium album</name>
    <dbReference type="NCBI Taxonomy" id="311410"/>
    <lineage>
        <taxon>Bacteria</taxon>
        <taxon>Pseudomonadati</taxon>
        <taxon>Pseudomonadota</taxon>
        <taxon>Alphaproteobacteria</taxon>
        <taxon>Hyphomicrobiales</taxon>
        <taxon>Stappiaceae</taxon>
        <taxon>Roseibium</taxon>
    </lineage>
</organism>
<sequence length="84" mass="9295">MKIQIPDEPTHMVTAIVAYAGIAKRLYVELEKHADGNIVDLDAIKADLLNEAKKAVPHGDFAKDEVGLYHTIFQAIETVFESTD</sequence>
<dbReference type="OrthoDB" id="7678706at2"/>
<proteinExistence type="predicted"/>
<dbReference type="Proteomes" id="UP000049983">
    <property type="component" value="Unassembled WGS sequence"/>
</dbReference>
<evidence type="ECO:0000313" key="2">
    <source>
        <dbReference type="Proteomes" id="UP000049983"/>
    </source>
</evidence>
<dbReference type="AlphaFoldDB" id="A0A0M7ATH9"/>
<dbReference type="EMBL" id="CXWC01000014">
    <property type="protein sequence ID" value="CTQ77772.1"/>
    <property type="molecule type" value="Genomic_DNA"/>
</dbReference>